<evidence type="ECO:0000259" key="1">
    <source>
        <dbReference type="PROSITE" id="PS50003"/>
    </source>
</evidence>
<keyword evidence="4" id="KW-1185">Reference proteome</keyword>
<dbReference type="Proteomes" id="UP000030746">
    <property type="component" value="Unassembled WGS sequence"/>
</dbReference>
<feature type="domain" description="WW" evidence="2">
    <location>
        <begin position="8"/>
        <end position="41"/>
    </location>
</feature>
<dbReference type="KEGG" id="lgi:LOTGIDRAFT_116805"/>
<dbReference type="RefSeq" id="XP_009053931.1">
    <property type="nucleotide sequence ID" value="XM_009055683.1"/>
</dbReference>
<dbReference type="SUPFAM" id="SSF51045">
    <property type="entry name" value="WW domain"/>
    <property type="match status" value="2"/>
</dbReference>
<dbReference type="PANTHER" id="PTHR12752:SF9">
    <property type="entry name" value="KRAMER, ISOFORM I"/>
    <property type="match status" value="1"/>
</dbReference>
<organism evidence="3 4">
    <name type="scientific">Lottia gigantea</name>
    <name type="common">Giant owl limpet</name>
    <dbReference type="NCBI Taxonomy" id="225164"/>
    <lineage>
        <taxon>Eukaryota</taxon>
        <taxon>Metazoa</taxon>
        <taxon>Spiralia</taxon>
        <taxon>Lophotrochozoa</taxon>
        <taxon>Mollusca</taxon>
        <taxon>Gastropoda</taxon>
        <taxon>Patellogastropoda</taxon>
        <taxon>Lottioidea</taxon>
        <taxon>Lottiidae</taxon>
        <taxon>Lottia</taxon>
    </lineage>
</organism>
<evidence type="ECO:0000313" key="4">
    <source>
        <dbReference type="Proteomes" id="UP000030746"/>
    </source>
</evidence>
<sequence>MAAIGPGNRLPPDWNYAVTRDGRVFFINEIQRETTWLHPLTGQAVQTGYERHLYILGLPMGWEHGLTQDGDLYFINHNDNVTTFEHPVTGNVSNKKLTFRDYGYQLNIFYDISFIFSPAPTSPEEKHIKRNVKQRNIKVPVPAAKRNPNAIVIKRGWLHRYESSGIGKKTWRKRWCVLAEYALFFYKDESEQQTLASILLPSYRINNCDSSDVINKAFAFKIEHENTKTCYLAADSIDDLNSWLRSVQEAATLKDSPQ</sequence>
<dbReference type="SMART" id="SM00233">
    <property type="entry name" value="PH"/>
    <property type="match status" value="1"/>
</dbReference>
<dbReference type="InterPro" id="IPR011993">
    <property type="entry name" value="PH-like_dom_sf"/>
</dbReference>
<gene>
    <name evidence="3" type="ORF">LOTGIDRAFT_116805</name>
</gene>
<dbReference type="Gene3D" id="2.30.29.30">
    <property type="entry name" value="Pleckstrin-homology domain (PH domain)/Phosphotyrosine-binding domain (PTB)"/>
    <property type="match status" value="1"/>
</dbReference>
<dbReference type="GeneID" id="20231401"/>
<dbReference type="Gene3D" id="2.20.70.10">
    <property type="match status" value="2"/>
</dbReference>
<dbReference type="Pfam" id="PF00169">
    <property type="entry name" value="PH"/>
    <property type="match status" value="1"/>
</dbReference>
<dbReference type="SMART" id="SM00456">
    <property type="entry name" value="WW"/>
    <property type="match status" value="2"/>
</dbReference>
<dbReference type="PANTHER" id="PTHR12752">
    <property type="entry name" value="PHOSPHOINOSITOL 3-PHOSPHATE-BINDING PROTEIN"/>
    <property type="match status" value="1"/>
</dbReference>
<protein>
    <submittedName>
        <fullName evidence="3">Uncharacterized protein</fullName>
    </submittedName>
</protein>
<dbReference type="InterPro" id="IPR036020">
    <property type="entry name" value="WW_dom_sf"/>
</dbReference>
<reference evidence="3 4" key="1">
    <citation type="journal article" date="2013" name="Nature">
        <title>Insights into bilaterian evolution from three spiralian genomes.</title>
        <authorList>
            <person name="Simakov O."/>
            <person name="Marletaz F."/>
            <person name="Cho S.J."/>
            <person name="Edsinger-Gonzales E."/>
            <person name="Havlak P."/>
            <person name="Hellsten U."/>
            <person name="Kuo D.H."/>
            <person name="Larsson T."/>
            <person name="Lv J."/>
            <person name="Arendt D."/>
            <person name="Savage R."/>
            <person name="Osoegawa K."/>
            <person name="de Jong P."/>
            <person name="Grimwood J."/>
            <person name="Chapman J.A."/>
            <person name="Shapiro H."/>
            <person name="Aerts A."/>
            <person name="Otillar R.P."/>
            <person name="Terry A.Y."/>
            <person name="Boore J.L."/>
            <person name="Grigoriev I.V."/>
            <person name="Lindberg D.R."/>
            <person name="Seaver E.C."/>
            <person name="Weisblat D.A."/>
            <person name="Putnam N.H."/>
            <person name="Rokhsar D.S."/>
        </authorList>
    </citation>
    <scope>NUCLEOTIDE SEQUENCE [LARGE SCALE GENOMIC DNA]</scope>
</reference>
<name>V4AEY3_LOTGI</name>
<feature type="domain" description="PH" evidence="1">
    <location>
        <begin position="151"/>
        <end position="252"/>
    </location>
</feature>
<dbReference type="AlphaFoldDB" id="V4AEY3"/>
<dbReference type="OMA" id="VASTTHI"/>
<dbReference type="PROSITE" id="PS50003">
    <property type="entry name" value="PH_DOMAIN"/>
    <property type="match status" value="1"/>
</dbReference>
<accession>V4AEY3</accession>
<dbReference type="EMBL" id="KB201656">
    <property type="protein sequence ID" value="ESO95422.1"/>
    <property type="molecule type" value="Genomic_DNA"/>
</dbReference>
<dbReference type="HOGENOM" id="CLU_078959_0_0_1"/>
<dbReference type="PROSITE" id="PS01159">
    <property type="entry name" value="WW_DOMAIN_1"/>
    <property type="match status" value="2"/>
</dbReference>
<dbReference type="InterPro" id="IPR001849">
    <property type="entry name" value="PH_domain"/>
</dbReference>
<feature type="domain" description="WW" evidence="2">
    <location>
        <begin position="56"/>
        <end position="89"/>
    </location>
</feature>
<evidence type="ECO:0000259" key="2">
    <source>
        <dbReference type="PROSITE" id="PS50020"/>
    </source>
</evidence>
<dbReference type="SUPFAM" id="SSF50729">
    <property type="entry name" value="PH domain-like"/>
    <property type="match status" value="1"/>
</dbReference>
<dbReference type="CTD" id="20231401"/>
<proteinExistence type="predicted"/>
<dbReference type="CDD" id="cd00201">
    <property type="entry name" value="WW"/>
    <property type="match status" value="2"/>
</dbReference>
<dbReference type="Pfam" id="PF00397">
    <property type="entry name" value="WW"/>
    <property type="match status" value="2"/>
</dbReference>
<dbReference type="OrthoDB" id="43122at2759"/>
<dbReference type="InterPro" id="IPR001202">
    <property type="entry name" value="WW_dom"/>
</dbReference>
<dbReference type="PROSITE" id="PS50020">
    <property type="entry name" value="WW_DOMAIN_2"/>
    <property type="match status" value="2"/>
</dbReference>
<dbReference type="STRING" id="225164.V4AEY3"/>
<evidence type="ECO:0000313" key="3">
    <source>
        <dbReference type="EMBL" id="ESO95422.1"/>
    </source>
</evidence>